<dbReference type="OrthoDB" id="195732at2"/>
<reference evidence="3" key="1">
    <citation type="submission" date="2016-10" db="EMBL/GenBank/DDBJ databases">
        <authorList>
            <person name="Varghese N."/>
            <person name="Submissions S."/>
        </authorList>
    </citation>
    <scope>NUCLEOTIDE SEQUENCE [LARGE SCALE GENOMIC DNA]</scope>
    <source>
        <strain evidence="3">DSM 26471</strain>
    </source>
</reference>
<feature type="signal peptide" evidence="1">
    <location>
        <begin position="1"/>
        <end position="28"/>
    </location>
</feature>
<organism evidence="2 3">
    <name type="scientific">Celeribacter neptunius</name>
    <dbReference type="NCBI Taxonomy" id="588602"/>
    <lineage>
        <taxon>Bacteria</taxon>
        <taxon>Pseudomonadati</taxon>
        <taxon>Pseudomonadota</taxon>
        <taxon>Alphaproteobacteria</taxon>
        <taxon>Rhodobacterales</taxon>
        <taxon>Roseobacteraceae</taxon>
        <taxon>Celeribacter</taxon>
    </lineage>
</organism>
<protein>
    <submittedName>
        <fullName evidence="2">Uncharacterized protein</fullName>
    </submittedName>
</protein>
<evidence type="ECO:0000313" key="2">
    <source>
        <dbReference type="EMBL" id="SFI64000.1"/>
    </source>
</evidence>
<gene>
    <name evidence="2" type="ORF">SAMN04487991_0473</name>
</gene>
<sequence length="198" mass="20592">MRLFEKATAVAFSLAVLSSGSGVMSAQAAEGSDALRSYFDTVIAPELSDPLLLGAIRQQNEKTSGLSEDKIISLDKAWRAQVDTDDHPMVDEVLSGKLPRKLNSVVAAAGGVITEVFVMDALGLNVAASMATSDYWQGDEGKFQNTFGVGVGAVEIGEPEFDISTGVSQAQISATITDPATGKPIGAITVGVIADLLM</sequence>
<evidence type="ECO:0000313" key="3">
    <source>
        <dbReference type="Proteomes" id="UP000199630"/>
    </source>
</evidence>
<feature type="chain" id="PRO_5011601020" evidence="1">
    <location>
        <begin position="29"/>
        <end position="198"/>
    </location>
</feature>
<accession>A0A1I3JV86</accession>
<dbReference type="STRING" id="588602.SAMN04487991_0473"/>
<dbReference type="RefSeq" id="WP_090056660.1">
    <property type="nucleotide sequence ID" value="NZ_FORH01000001.1"/>
</dbReference>
<dbReference type="EMBL" id="FORH01000001">
    <property type="protein sequence ID" value="SFI64000.1"/>
    <property type="molecule type" value="Genomic_DNA"/>
</dbReference>
<keyword evidence="1" id="KW-0732">Signal</keyword>
<evidence type="ECO:0000256" key="1">
    <source>
        <dbReference type="SAM" id="SignalP"/>
    </source>
</evidence>
<dbReference type="AlphaFoldDB" id="A0A1I3JV86"/>
<dbReference type="Proteomes" id="UP000199630">
    <property type="component" value="Unassembled WGS sequence"/>
</dbReference>
<keyword evidence="3" id="KW-1185">Reference proteome</keyword>
<name>A0A1I3JV86_9RHOB</name>
<proteinExistence type="predicted"/>